<sequence>MIPIEENKVHFLFRRGKKEHIENLLYKGEIYINTIKFIRGCDDNWERSDKDDSISYRRFYKEALITLCEVGKDFDKDGLDFDARDIIIKHDNNITGNIYCLTGIYSDHLKGDRNNIKFETQSFGESKIFIYNPKKFIERIFAELDLIGIRGYSYNKVEYYDNDFNGEIGPFKKHKIYSHQSEFRIFIPNNQDSPLKLNIGNIEDIAKIVGDEAKLTHSDGKEQFLFF</sequence>
<dbReference type="Proteomes" id="UP000435036">
    <property type="component" value="Unassembled WGS sequence"/>
</dbReference>
<dbReference type="AlphaFoldDB" id="A0A6N8KZ90"/>
<dbReference type="OrthoDB" id="1349797at2"/>
<dbReference type="RefSeq" id="WP_160368882.1">
    <property type="nucleotide sequence ID" value="NZ_WSQA01000005.1"/>
</dbReference>
<evidence type="ECO:0000313" key="2">
    <source>
        <dbReference type="Proteomes" id="UP000435036"/>
    </source>
</evidence>
<name>A0A6N8KZ90_9SPHI</name>
<comment type="caution">
    <text evidence="1">The sequence shown here is derived from an EMBL/GenBank/DDBJ whole genome shotgun (WGS) entry which is preliminary data.</text>
</comment>
<keyword evidence="2" id="KW-1185">Reference proteome</keyword>
<dbReference type="EMBL" id="WSQA01000005">
    <property type="protein sequence ID" value="MVZ62144.1"/>
    <property type="molecule type" value="Genomic_DNA"/>
</dbReference>
<accession>A0A6N8KZ90</accession>
<evidence type="ECO:0000313" key="1">
    <source>
        <dbReference type="EMBL" id="MVZ62144.1"/>
    </source>
</evidence>
<proteinExistence type="predicted"/>
<gene>
    <name evidence="1" type="ORF">GQF63_08935</name>
</gene>
<organism evidence="1 2">
    <name type="scientific">Sphingobacterium humi</name>
    <dbReference type="NCBI Taxonomy" id="1796905"/>
    <lineage>
        <taxon>Bacteria</taxon>
        <taxon>Pseudomonadati</taxon>
        <taxon>Bacteroidota</taxon>
        <taxon>Sphingobacteriia</taxon>
        <taxon>Sphingobacteriales</taxon>
        <taxon>Sphingobacteriaceae</taxon>
        <taxon>Sphingobacterium</taxon>
    </lineage>
</organism>
<reference evidence="1 2" key="1">
    <citation type="submission" date="2019-12" db="EMBL/GenBank/DDBJ databases">
        <authorList>
            <person name="Dong K."/>
        </authorList>
    </citation>
    <scope>NUCLEOTIDE SEQUENCE [LARGE SCALE GENOMIC DNA]</scope>
    <source>
        <strain evidence="1 2">JCM 31225</strain>
    </source>
</reference>
<protein>
    <submittedName>
        <fullName evidence="1">Uncharacterized protein</fullName>
    </submittedName>
</protein>